<dbReference type="Proteomes" id="UP000552954">
    <property type="component" value="Unassembled WGS sequence"/>
</dbReference>
<evidence type="ECO:0000313" key="2">
    <source>
        <dbReference type="EMBL" id="NNU41951.1"/>
    </source>
</evidence>
<keyword evidence="3" id="KW-1185">Reference proteome</keyword>
<organism evidence="2 3">
    <name type="scientific">Ramlibacter montanisoli</name>
    <dbReference type="NCBI Taxonomy" id="2732512"/>
    <lineage>
        <taxon>Bacteria</taxon>
        <taxon>Pseudomonadati</taxon>
        <taxon>Pseudomonadota</taxon>
        <taxon>Betaproteobacteria</taxon>
        <taxon>Burkholderiales</taxon>
        <taxon>Comamonadaceae</taxon>
        <taxon>Ramlibacter</taxon>
    </lineage>
</organism>
<reference evidence="2 3" key="2">
    <citation type="submission" date="2020-06" db="EMBL/GenBank/DDBJ databases">
        <title>Ramlibacter rhizophilus sp. nov., isolated from rhizosphere soil of national flower Mugunghwa from South Korea.</title>
        <authorList>
            <person name="Zheng-Fei Y."/>
            <person name="Huan T."/>
        </authorList>
    </citation>
    <scope>NUCLEOTIDE SEQUENCE [LARGE SCALE GENOMIC DNA]</scope>
    <source>
        <strain evidence="2 3">B156</strain>
    </source>
</reference>
<feature type="chain" id="PRO_5032947151" description="Lipoprotein" evidence="1">
    <location>
        <begin position="21"/>
        <end position="77"/>
    </location>
</feature>
<evidence type="ECO:0008006" key="4">
    <source>
        <dbReference type="Google" id="ProtNLM"/>
    </source>
</evidence>
<name>A0A849KAX2_9BURK</name>
<dbReference type="RefSeq" id="WP_171556366.1">
    <property type="nucleotide sequence ID" value="NZ_JABFCS010000001.1"/>
</dbReference>
<dbReference type="AlphaFoldDB" id="A0A849KAX2"/>
<dbReference type="EMBL" id="JABFCS010000001">
    <property type="protein sequence ID" value="NNU41951.1"/>
    <property type="molecule type" value="Genomic_DNA"/>
</dbReference>
<comment type="caution">
    <text evidence="2">The sequence shown here is derived from an EMBL/GenBank/DDBJ whole genome shotgun (WGS) entry which is preliminary data.</text>
</comment>
<evidence type="ECO:0000256" key="1">
    <source>
        <dbReference type="SAM" id="SignalP"/>
    </source>
</evidence>
<keyword evidence="1" id="KW-0732">Signal</keyword>
<gene>
    <name evidence="2" type="ORF">HK415_00415</name>
</gene>
<feature type="signal peptide" evidence="1">
    <location>
        <begin position="1"/>
        <end position="20"/>
    </location>
</feature>
<protein>
    <recommendedName>
        <fullName evidence="4">Lipoprotein</fullName>
    </recommendedName>
</protein>
<proteinExistence type="predicted"/>
<reference evidence="2 3" key="1">
    <citation type="submission" date="2020-05" db="EMBL/GenBank/DDBJ databases">
        <authorList>
            <person name="Khan S.A."/>
            <person name="Jeon C.O."/>
            <person name="Chun B.H."/>
        </authorList>
    </citation>
    <scope>NUCLEOTIDE SEQUENCE [LARGE SCALE GENOMIC DNA]</scope>
    <source>
        <strain evidence="2 3">B156</strain>
    </source>
</reference>
<dbReference type="PROSITE" id="PS51257">
    <property type="entry name" value="PROKAR_LIPOPROTEIN"/>
    <property type="match status" value="1"/>
</dbReference>
<evidence type="ECO:0000313" key="3">
    <source>
        <dbReference type="Proteomes" id="UP000552954"/>
    </source>
</evidence>
<accession>A0A849KAX2</accession>
<sequence>MRSTFILSVAAAALALTACAEREQTGGSIKSDVAPYAGTTKQPPFMAVGWKPGDRNAWESQMKVRTVNGQNEYVKVP</sequence>